<dbReference type="AlphaFoldDB" id="A0A9P8PRL6"/>
<feature type="signal peptide" evidence="1">
    <location>
        <begin position="1"/>
        <end position="18"/>
    </location>
</feature>
<protein>
    <recommendedName>
        <fullName evidence="4">Secreted protein</fullName>
    </recommendedName>
</protein>
<reference evidence="2" key="1">
    <citation type="journal article" date="2021" name="Open Biol.">
        <title>Shared evolutionary footprints suggest mitochondrial oxidative damage underlies multiple complex I losses in fungi.</title>
        <authorList>
            <person name="Schikora-Tamarit M.A."/>
            <person name="Marcet-Houben M."/>
            <person name="Nosek J."/>
            <person name="Gabaldon T."/>
        </authorList>
    </citation>
    <scope>NUCLEOTIDE SEQUENCE</scope>
    <source>
        <strain evidence="2">NCAIM Y.01608</strain>
    </source>
</reference>
<feature type="chain" id="PRO_5040442825" description="Secreted protein" evidence="1">
    <location>
        <begin position="19"/>
        <end position="102"/>
    </location>
</feature>
<keyword evidence="3" id="KW-1185">Reference proteome</keyword>
<gene>
    <name evidence="2" type="ORF">OGATHE_001327</name>
</gene>
<evidence type="ECO:0000313" key="3">
    <source>
        <dbReference type="Proteomes" id="UP000788993"/>
    </source>
</evidence>
<reference evidence="2" key="2">
    <citation type="submission" date="2021-01" db="EMBL/GenBank/DDBJ databases">
        <authorList>
            <person name="Schikora-Tamarit M.A."/>
        </authorList>
    </citation>
    <scope>NUCLEOTIDE SEQUENCE</scope>
    <source>
        <strain evidence="2">NCAIM Y.01608</strain>
    </source>
</reference>
<name>A0A9P8PRL6_9ASCO</name>
<dbReference type="Proteomes" id="UP000788993">
    <property type="component" value="Unassembled WGS sequence"/>
</dbReference>
<proteinExistence type="predicted"/>
<dbReference type="EMBL" id="JAEUBD010000146">
    <property type="protein sequence ID" value="KAH3676837.1"/>
    <property type="molecule type" value="Genomic_DNA"/>
</dbReference>
<accession>A0A9P8PRL6</accession>
<evidence type="ECO:0000313" key="2">
    <source>
        <dbReference type="EMBL" id="KAH3676837.1"/>
    </source>
</evidence>
<evidence type="ECO:0008006" key="4">
    <source>
        <dbReference type="Google" id="ProtNLM"/>
    </source>
</evidence>
<keyword evidence="1" id="KW-0732">Signal</keyword>
<evidence type="ECO:0000256" key="1">
    <source>
        <dbReference type="SAM" id="SignalP"/>
    </source>
</evidence>
<comment type="caution">
    <text evidence="2">The sequence shown here is derived from an EMBL/GenBank/DDBJ whole genome shotgun (WGS) entry which is preliminary data.</text>
</comment>
<sequence>MKSTELLILLWWFGDSSTTSSLVMPSMRSACDTGPDAALCRLAADMLSGRDLDEDLLVTSGRANDCARSDVDLLLDAVTNLVLSSLANGSCAVKLCAMIFSE</sequence>
<organism evidence="2 3">
    <name type="scientific">Ogataea polymorpha</name>
    <dbReference type="NCBI Taxonomy" id="460523"/>
    <lineage>
        <taxon>Eukaryota</taxon>
        <taxon>Fungi</taxon>
        <taxon>Dikarya</taxon>
        <taxon>Ascomycota</taxon>
        <taxon>Saccharomycotina</taxon>
        <taxon>Pichiomycetes</taxon>
        <taxon>Pichiales</taxon>
        <taxon>Pichiaceae</taxon>
        <taxon>Ogataea</taxon>
    </lineage>
</organism>